<keyword evidence="2" id="KW-1185">Reference proteome</keyword>
<accession>A0ABN1UGR4</accession>
<dbReference type="Proteomes" id="UP001501371">
    <property type="component" value="Unassembled WGS sequence"/>
</dbReference>
<comment type="caution">
    <text evidence="1">The sequence shown here is derived from an EMBL/GenBank/DDBJ whole genome shotgun (WGS) entry which is preliminary data.</text>
</comment>
<proteinExistence type="predicted"/>
<dbReference type="EMBL" id="BAAAKV010000002">
    <property type="protein sequence ID" value="GAA1150976.1"/>
    <property type="molecule type" value="Genomic_DNA"/>
</dbReference>
<evidence type="ECO:0000313" key="1">
    <source>
        <dbReference type="EMBL" id="GAA1150976.1"/>
    </source>
</evidence>
<sequence>MLFAPMLAEPASTNVSVFRLSERGGVQGAHVPAVVEPQVLGQPLVERRRGLHDGVHLSVGADGQVDASTLK</sequence>
<organism evidence="1 2">
    <name type="scientific">Streptomyces hebeiensis</name>
    <dbReference type="NCBI Taxonomy" id="229486"/>
    <lineage>
        <taxon>Bacteria</taxon>
        <taxon>Bacillati</taxon>
        <taxon>Actinomycetota</taxon>
        <taxon>Actinomycetes</taxon>
        <taxon>Kitasatosporales</taxon>
        <taxon>Streptomycetaceae</taxon>
        <taxon>Streptomyces</taxon>
    </lineage>
</organism>
<evidence type="ECO:0000313" key="2">
    <source>
        <dbReference type="Proteomes" id="UP001501371"/>
    </source>
</evidence>
<gene>
    <name evidence="1" type="ORF">GCM10009654_02900</name>
</gene>
<name>A0ABN1UGR4_9ACTN</name>
<protein>
    <submittedName>
        <fullName evidence="1">Uncharacterized protein</fullName>
    </submittedName>
</protein>
<reference evidence="1 2" key="1">
    <citation type="journal article" date="2019" name="Int. J. Syst. Evol. Microbiol.">
        <title>The Global Catalogue of Microorganisms (GCM) 10K type strain sequencing project: providing services to taxonomists for standard genome sequencing and annotation.</title>
        <authorList>
            <consortium name="The Broad Institute Genomics Platform"/>
            <consortium name="The Broad Institute Genome Sequencing Center for Infectious Disease"/>
            <person name="Wu L."/>
            <person name="Ma J."/>
        </authorList>
    </citation>
    <scope>NUCLEOTIDE SEQUENCE [LARGE SCALE GENOMIC DNA]</scope>
    <source>
        <strain evidence="1 2">JCM 12696</strain>
    </source>
</reference>